<sequence>MGQFQLSKGQLIPGRQAPLRIGRTQRSIAHDRKLRDFKSSSQAHNGSIRSLNNTLASKKTVTVRRWPRRSEKLPSSELEPTRWQQSYNVRLLQSDPLHARSRPYQLRASHAAQRVRQAWYLLKKSTRECRARKTCHSLVRLQMAITLECVGKALRVLHKSIRECAGHYGTSEFAPQLTIASSTVWREKLHEWPRSLPRSEIPIMAVVSGCASSMDGYVFPPSC</sequence>
<dbReference type="Proteomes" id="UP000254168">
    <property type="component" value="Unassembled WGS sequence"/>
</dbReference>
<proteinExistence type="predicted"/>
<reference evidence="1 2" key="1">
    <citation type="submission" date="2018-06" db="EMBL/GenBank/DDBJ databases">
        <authorList>
            <person name="Pothier F. J."/>
        </authorList>
    </citation>
    <scope>NUCLEOTIDE SEQUENCE [LARGE SCALE GENOMIC DNA]</scope>
    <source>
        <strain evidence="1 2">CPBF 424</strain>
    </source>
</reference>
<name>A0AA46C8A2_9XANT</name>
<comment type="caution">
    <text evidence="1">The sequence shown here is derived from an EMBL/GenBank/DDBJ whole genome shotgun (WGS) entry which is preliminary data.</text>
</comment>
<organism evidence="1 2">
    <name type="scientific">Xanthomonas euroxanthea</name>
    <dbReference type="NCBI Taxonomy" id="2259622"/>
    <lineage>
        <taxon>Bacteria</taxon>
        <taxon>Pseudomonadati</taxon>
        <taxon>Pseudomonadota</taxon>
        <taxon>Gammaproteobacteria</taxon>
        <taxon>Lysobacterales</taxon>
        <taxon>Lysobacteraceae</taxon>
        <taxon>Xanthomonas</taxon>
    </lineage>
</organism>
<protein>
    <submittedName>
        <fullName evidence="1">Uncharacterized protein</fullName>
    </submittedName>
</protein>
<keyword evidence="2" id="KW-1185">Reference proteome</keyword>
<dbReference type="AlphaFoldDB" id="A0AA46C8A2"/>
<evidence type="ECO:0000313" key="1">
    <source>
        <dbReference type="EMBL" id="SUZ28344.1"/>
    </source>
</evidence>
<evidence type="ECO:0000313" key="2">
    <source>
        <dbReference type="Proteomes" id="UP000254168"/>
    </source>
</evidence>
<dbReference type="EMBL" id="UIHB01000002">
    <property type="protein sequence ID" value="SUZ28344.1"/>
    <property type="molecule type" value="Genomic_DNA"/>
</dbReference>
<accession>A0AA46C8A2</accession>
<gene>
    <name evidence="1" type="ORF">CPBF424_21600</name>
</gene>